<evidence type="ECO:0000313" key="2">
    <source>
        <dbReference type="Proteomes" id="UP000002943"/>
    </source>
</evidence>
<dbReference type="RefSeq" id="WP_009602187.1">
    <property type="nucleotide sequence ID" value="NZ_AEIU01000083.1"/>
</dbReference>
<gene>
    <name evidence="1" type="ORF">VIBC2010_02028</name>
</gene>
<name>E3BLN6_9VIBR</name>
<dbReference type="AlphaFoldDB" id="E3BLN6"/>
<reference evidence="1 2" key="1">
    <citation type="journal article" date="2012" name="Int. J. Syst. Evol. Microbiol.">
        <title>Vibrio caribbeanicus sp. nov., isolated from the marine sponge Scleritoderma cyanea.</title>
        <authorList>
            <person name="Hoffmann M."/>
            <person name="Monday S.R."/>
            <person name="Allard M.W."/>
            <person name="Strain E.A."/>
            <person name="Whittaker P."/>
            <person name="Naum M."/>
            <person name="McCarthy P.J."/>
            <person name="Lopez J.V."/>
            <person name="Fischer M."/>
            <person name="Brown E.W."/>
        </authorList>
    </citation>
    <scope>NUCLEOTIDE SEQUENCE [LARGE SCALE GENOMIC DNA]</scope>
    <source>
        <strain evidence="1 2">ATCC BAA-2122</strain>
    </source>
</reference>
<keyword evidence="2" id="KW-1185">Reference proteome</keyword>
<sequence>MKKSLYLKLATLLIKADVIREKRNKNRMVNSLPLHSDYLLKDIGVTKEGYILETGEPDCVKAKRRVRHIKRVLNVRISAS</sequence>
<evidence type="ECO:0000313" key="1">
    <source>
        <dbReference type="EMBL" id="EFP96015.1"/>
    </source>
</evidence>
<dbReference type="EMBL" id="AEIU01000083">
    <property type="protein sequence ID" value="EFP96015.1"/>
    <property type="molecule type" value="Genomic_DNA"/>
</dbReference>
<comment type="caution">
    <text evidence="1">The sequence shown here is derived from an EMBL/GenBank/DDBJ whole genome shotgun (WGS) entry which is preliminary data.</text>
</comment>
<organism evidence="1 2">
    <name type="scientific">Vibrio caribbeanicus ATCC BAA-2122</name>
    <dbReference type="NCBI Taxonomy" id="796620"/>
    <lineage>
        <taxon>Bacteria</taxon>
        <taxon>Pseudomonadati</taxon>
        <taxon>Pseudomonadota</taxon>
        <taxon>Gammaproteobacteria</taxon>
        <taxon>Vibrionales</taxon>
        <taxon>Vibrionaceae</taxon>
        <taxon>Vibrio</taxon>
    </lineage>
</organism>
<dbReference type="Proteomes" id="UP000002943">
    <property type="component" value="Unassembled WGS sequence"/>
</dbReference>
<dbReference type="OrthoDB" id="5828826at2"/>
<evidence type="ECO:0008006" key="3">
    <source>
        <dbReference type="Google" id="ProtNLM"/>
    </source>
</evidence>
<accession>E3BLN6</accession>
<proteinExistence type="predicted"/>
<protein>
    <recommendedName>
        <fullName evidence="3">DUF1127 domain-containing protein</fullName>
    </recommendedName>
</protein>